<reference evidence="1 2" key="2">
    <citation type="journal article" date="2010" name="Nucleic Acids Res.">
        <title>BeetleBase in 2010: revisions to provide comprehensive genomic information for Tribolium castaneum.</title>
        <authorList>
            <person name="Kim H.S."/>
            <person name="Murphy T."/>
            <person name="Xia J."/>
            <person name="Caragea D."/>
            <person name="Park Y."/>
            <person name="Beeman R.W."/>
            <person name="Lorenzen M.D."/>
            <person name="Butcher S."/>
            <person name="Manak J.R."/>
            <person name="Brown S.J."/>
        </authorList>
    </citation>
    <scope>GENOME REANNOTATION</scope>
    <source>
        <strain evidence="1 2">Georgia GA2</strain>
    </source>
</reference>
<dbReference type="EMBL" id="KQ971312">
    <property type="protein sequence ID" value="EEZ98624.1"/>
    <property type="molecule type" value="Genomic_DNA"/>
</dbReference>
<organism evidence="1 2">
    <name type="scientific">Tribolium castaneum</name>
    <name type="common">Red flour beetle</name>
    <dbReference type="NCBI Taxonomy" id="7070"/>
    <lineage>
        <taxon>Eukaryota</taxon>
        <taxon>Metazoa</taxon>
        <taxon>Ecdysozoa</taxon>
        <taxon>Arthropoda</taxon>
        <taxon>Hexapoda</taxon>
        <taxon>Insecta</taxon>
        <taxon>Pterygota</taxon>
        <taxon>Neoptera</taxon>
        <taxon>Endopterygota</taxon>
        <taxon>Coleoptera</taxon>
        <taxon>Polyphaga</taxon>
        <taxon>Cucujiformia</taxon>
        <taxon>Tenebrionidae</taxon>
        <taxon>Tenebrionidae incertae sedis</taxon>
        <taxon>Tribolium</taxon>
    </lineage>
</organism>
<name>D6WAE2_TRICA</name>
<sequence length="72" mass="8597">MATKSTKRNYYKQALKIIKNKWILEWKSFRKETNTRRLAATSLWNAKPLFRANREQIAKIKEVNVLETDSLN</sequence>
<dbReference type="Proteomes" id="UP000007266">
    <property type="component" value="Linkage group 2"/>
</dbReference>
<protein>
    <submittedName>
        <fullName evidence="1">Uncharacterized protein</fullName>
    </submittedName>
</protein>
<proteinExistence type="predicted"/>
<evidence type="ECO:0000313" key="2">
    <source>
        <dbReference type="Proteomes" id="UP000007266"/>
    </source>
</evidence>
<dbReference type="HOGENOM" id="CLU_2725465_0_0_1"/>
<keyword evidence="2" id="KW-1185">Reference proteome</keyword>
<evidence type="ECO:0000313" key="1">
    <source>
        <dbReference type="EMBL" id="EEZ98624.1"/>
    </source>
</evidence>
<dbReference type="AlphaFoldDB" id="D6WAE2"/>
<accession>D6WAE2</accession>
<reference evidence="1 2" key="1">
    <citation type="journal article" date="2008" name="Nature">
        <title>The genome of the model beetle and pest Tribolium castaneum.</title>
        <authorList>
            <consortium name="Tribolium Genome Sequencing Consortium"/>
            <person name="Richards S."/>
            <person name="Gibbs R.A."/>
            <person name="Weinstock G.M."/>
            <person name="Brown S.J."/>
            <person name="Denell R."/>
            <person name="Beeman R.W."/>
            <person name="Gibbs R."/>
            <person name="Beeman R.W."/>
            <person name="Brown S.J."/>
            <person name="Bucher G."/>
            <person name="Friedrich M."/>
            <person name="Grimmelikhuijzen C.J."/>
            <person name="Klingler M."/>
            <person name="Lorenzen M."/>
            <person name="Richards S."/>
            <person name="Roth S."/>
            <person name="Schroder R."/>
            <person name="Tautz D."/>
            <person name="Zdobnov E.M."/>
            <person name="Muzny D."/>
            <person name="Gibbs R.A."/>
            <person name="Weinstock G.M."/>
            <person name="Attaway T."/>
            <person name="Bell S."/>
            <person name="Buhay C.J."/>
            <person name="Chandrabose M.N."/>
            <person name="Chavez D."/>
            <person name="Clerk-Blankenburg K.P."/>
            <person name="Cree A."/>
            <person name="Dao M."/>
            <person name="Davis C."/>
            <person name="Chacko J."/>
            <person name="Dinh H."/>
            <person name="Dugan-Rocha S."/>
            <person name="Fowler G."/>
            <person name="Garner T.T."/>
            <person name="Garnes J."/>
            <person name="Gnirke A."/>
            <person name="Hawes A."/>
            <person name="Hernandez J."/>
            <person name="Hines S."/>
            <person name="Holder M."/>
            <person name="Hume J."/>
            <person name="Jhangiani S.N."/>
            <person name="Joshi V."/>
            <person name="Khan Z.M."/>
            <person name="Jackson L."/>
            <person name="Kovar C."/>
            <person name="Kowis A."/>
            <person name="Lee S."/>
            <person name="Lewis L.R."/>
            <person name="Margolis J."/>
            <person name="Morgan M."/>
            <person name="Nazareth L.V."/>
            <person name="Nguyen N."/>
            <person name="Okwuonu G."/>
            <person name="Parker D."/>
            <person name="Richards S."/>
            <person name="Ruiz S.J."/>
            <person name="Santibanez J."/>
            <person name="Savard J."/>
            <person name="Scherer S.E."/>
            <person name="Schneider B."/>
            <person name="Sodergren E."/>
            <person name="Tautz D."/>
            <person name="Vattahil S."/>
            <person name="Villasana D."/>
            <person name="White C.S."/>
            <person name="Wright R."/>
            <person name="Park Y."/>
            <person name="Beeman R.W."/>
            <person name="Lord J."/>
            <person name="Oppert B."/>
            <person name="Lorenzen M."/>
            <person name="Brown S."/>
            <person name="Wang L."/>
            <person name="Savard J."/>
            <person name="Tautz D."/>
            <person name="Richards S."/>
            <person name="Weinstock G."/>
            <person name="Gibbs R.A."/>
            <person name="Liu Y."/>
            <person name="Worley K."/>
            <person name="Weinstock G."/>
            <person name="Elsik C.G."/>
            <person name="Reese J.T."/>
            <person name="Elhaik E."/>
            <person name="Landan G."/>
            <person name="Graur D."/>
            <person name="Arensburger P."/>
            <person name="Atkinson P."/>
            <person name="Beeman R.W."/>
            <person name="Beidler J."/>
            <person name="Brown S.J."/>
            <person name="Demuth J.P."/>
            <person name="Drury D.W."/>
            <person name="Du Y.Z."/>
            <person name="Fujiwara H."/>
            <person name="Lorenzen M."/>
            <person name="Maselli V."/>
            <person name="Osanai M."/>
            <person name="Park Y."/>
            <person name="Robertson H.M."/>
            <person name="Tu Z."/>
            <person name="Wang J.J."/>
            <person name="Wang S."/>
            <person name="Richards S."/>
            <person name="Song H."/>
            <person name="Zhang L."/>
            <person name="Sodergren E."/>
            <person name="Werner D."/>
            <person name="Stanke M."/>
            <person name="Morgenstern B."/>
            <person name="Solovyev V."/>
            <person name="Kosarev P."/>
            <person name="Brown G."/>
            <person name="Chen H.C."/>
            <person name="Ermolaeva O."/>
            <person name="Hlavina W."/>
            <person name="Kapustin Y."/>
            <person name="Kiryutin B."/>
            <person name="Kitts P."/>
            <person name="Maglott D."/>
            <person name="Pruitt K."/>
            <person name="Sapojnikov V."/>
            <person name="Souvorov A."/>
            <person name="Mackey A.J."/>
            <person name="Waterhouse R.M."/>
            <person name="Wyder S."/>
            <person name="Zdobnov E.M."/>
            <person name="Zdobnov E.M."/>
            <person name="Wyder S."/>
            <person name="Kriventseva E.V."/>
            <person name="Kadowaki T."/>
            <person name="Bork P."/>
            <person name="Aranda M."/>
            <person name="Bao R."/>
            <person name="Beermann A."/>
            <person name="Berns N."/>
            <person name="Bolognesi R."/>
            <person name="Bonneton F."/>
            <person name="Bopp D."/>
            <person name="Brown S.J."/>
            <person name="Bucher G."/>
            <person name="Butts T."/>
            <person name="Chaumot A."/>
            <person name="Denell R.E."/>
            <person name="Ferrier D.E."/>
            <person name="Friedrich M."/>
            <person name="Gordon C.M."/>
            <person name="Jindra M."/>
            <person name="Klingler M."/>
            <person name="Lan Q."/>
            <person name="Lattorff H.M."/>
            <person name="Laudet V."/>
            <person name="von Levetsow C."/>
            <person name="Liu Z."/>
            <person name="Lutz R."/>
            <person name="Lynch J.A."/>
            <person name="da Fonseca R.N."/>
            <person name="Posnien N."/>
            <person name="Reuter R."/>
            <person name="Roth S."/>
            <person name="Savard J."/>
            <person name="Schinko J.B."/>
            <person name="Schmitt C."/>
            <person name="Schoppmeier M."/>
            <person name="Schroder R."/>
            <person name="Shippy T.D."/>
            <person name="Simonnet F."/>
            <person name="Marques-Souza H."/>
            <person name="Tautz D."/>
            <person name="Tomoyasu Y."/>
            <person name="Trauner J."/>
            <person name="Van der Zee M."/>
            <person name="Vervoort M."/>
            <person name="Wittkopp N."/>
            <person name="Wimmer E.A."/>
            <person name="Yang X."/>
            <person name="Jones A.K."/>
            <person name="Sattelle D.B."/>
            <person name="Ebert P.R."/>
            <person name="Nelson D."/>
            <person name="Scott J.G."/>
            <person name="Beeman R.W."/>
            <person name="Muthukrishnan S."/>
            <person name="Kramer K.J."/>
            <person name="Arakane Y."/>
            <person name="Beeman R.W."/>
            <person name="Zhu Q."/>
            <person name="Hogenkamp D."/>
            <person name="Dixit R."/>
            <person name="Oppert B."/>
            <person name="Jiang H."/>
            <person name="Zou Z."/>
            <person name="Marshall J."/>
            <person name="Elpidina E."/>
            <person name="Vinokurov K."/>
            <person name="Oppert C."/>
            <person name="Zou Z."/>
            <person name="Evans J."/>
            <person name="Lu Z."/>
            <person name="Zhao P."/>
            <person name="Sumathipala N."/>
            <person name="Altincicek B."/>
            <person name="Vilcinskas A."/>
            <person name="Williams M."/>
            <person name="Hultmark D."/>
            <person name="Hetru C."/>
            <person name="Jiang H."/>
            <person name="Grimmelikhuijzen C.J."/>
            <person name="Hauser F."/>
            <person name="Cazzamali G."/>
            <person name="Williamson M."/>
            <person name="Park Y."/>
            <person name="Li B."/>
            <person name="Tanaka Y."/>
            <person name="Predel R."/>
            <person name="Neupert S."/>
            <person name="Schachtner J."/>
            <person name="Verleyen P."/>
            <person name="Raible F."/>
            <person name="Bork P."/>
            <person name="Friedrich M."/>
            <person name="Walden K.K."/>
            <person name="Robertson H.M."/>
            <person name="Angeli S."/>
            <person name="Foret S."/>
            <person name="Bucher G."/>
            <person name="Schuetz S."/>
            <person name="Maleszka R."/>
            <person name="Wimmer E.A."/>
            <person name="Beeman R.W."/>
            <person name="Lorenzen M."/>
            <person name="Tomoyasu Y."/>
            <person name="Miller S.C."/>
            <person name="Grossmann D."/>
            <person name="Bucher G."/>
        </authorList>
    </citation>
    <scope>NUCLEOTIDE SEQUENCE [LARGE SCALE GENOMIC DNA]</scope>
    <source>
        <strain evidence="1 2">Georgia GA2</strain>
    </source>
</reference>
<gene>
    <name evidence="1" type="primary">GLEAN_01147</name>
    <name evidence="1" type="ORF">TcasGA2_TC001147</name>
</gene>